<keyword evidence="3" id="KW-1185">Reference proteome</keyword>
<sequence>MGRLHPSARYHHEWRDIRNQRRRGTIAEQKASDGGGWIPNSTSEAWRRFRWAPSRLAGYLGLANAVPYSEQGQCLLLRLPPEIRLTIWEYALGDDDACILRKVNKLAHVVLPRDQARLDEADVNRRRNYQPLWRDVAAERRFLTEDVTAEFNMLTPLQSCKRIRHFKFERMEGFYRFLLLSPTAGLSAVRSIEIDWSGFYYWARFEEKTAVGSPLNHNESWGEMCDAIVAMTGLRRLTLRVLAFEHPLQEGEWYRMMRKIVAPLRLLPNRVVFTVLIRDEELGRVLRDRLHEEGYGKVRVNSLSAA</sequence>
<proteinExistence type="predicted"/>
<dbReference type="Pfam" id="PF24864">
    <property type="entry name" value="DUF7730"/>
    <property type="match status" value="1"/>
</dbReference>
<dbReference type="Proteomes" id="UP001369815">
    <property type="component" value="Unassembled WGS sequence"/>
</dbReference>
<protein>
    <recommendedName>
        <fullName evidence="1">DUF7730 domain-containing protein</fullName>
    </recommendedName>
</protein>
<dbReference type="InterPro" id="IPR056632">
    <property type="entry name" value="DUF7730"/>
</dbReference>
<organism evidence="2 3">
    <name type="scientific">Daldinia eschscholtzii</name>
    <dbReference type="NCBI Taxonomy" id="292717"/>
    <lineage>
        <taxon>Eukaryota</taxon>
        <taxon>Fungi</taxon>
        <taxon>Dikarya</taxon>
        <taxon>Ascomycota</taxon>
        <taxon>Pezizomycotina</taxon>
        <taxon>Sordariomycetes</taxon>
        <taxon>Xylariomycetidae</taxon>
        <taxon>Xylariales</taxon>
        <taxon>Hypoxylaceae</taxon>
        <taxon>Daldinia</taxon>
    </lineage>
</organism>
<dbReference type="PANTHER" id="PTHR38790">
    <property type="entry name" value="2EXR DOMAIN-CONTAINING PROTEIN-RELATED"/>
    <property type="match status" value="1"/>
</dbReference>
<accession>A0AAX6MKG6</accession>
<reference evidence="2 3" key="1">
    <citation type="journal article" date="2024" name="Front Chem Biol">
        <title>Unveiling the potential of Daldinia eschscholtzii MFLUCC 19-0629 through bioactivity and bioinformatics studies for enhanced sustainable agriculture production.</title>
        <authorList>
            <person name="Brooks S."/>
            <person name="Weaver J.A."/>
            <person name="Klomchit A."/>
            <person name="Alharthi S.A."/>
            <person name="Onlamun T."/>
            <person name="Nurani R."/>
            <person name="Vong T.K."/>
            <person name="Alberti F."/>
            <person name="Greco C."/>
        </authorList>
    </citation>
    <scope>NUCLEOTIDE SEQUENCE [LARGE SCALE GENOMIC DNA]</scope>
    <source>
        <strain evidence="2">MFLUCC 19-0629</strain>
    </source>
</reference>
<dbReference type="AlphaFoldDB" id="A0AAX6MKG6"/>
<evidence type="ECO:0000313" key="3">
    <source>
        <dbReference type="Proteomes" id="UP001369815"/>
    </source>
</evidence>
<comment type="caution">
    <text evidence="2">The sequence shown here is derived from an EMBL/GenBank/DDBJ whole genome shotgun (WGS) entry which is preliminary data.</text>
</comment>
<evidence type="ECO:0000259" key="1">
    <source>
        <dbReference type="Pfam" id="PF24864"/>
    </source>
</evidence>
<feature type="domain" description="DUF7730" evidence="1">
    <location>
        <begin position="70"/>
        <end position="273"/>
    </location>
</feature>
<name>A0AAX6MKG6_9PEZI</name>
<dbReference type="EMBL" id="JBANMG010000005">
    <property type="protein sequence ID" value="KAK6952672.1"/>
    <property type="molecule type" value="Genomic_DNA"/>
</dbReference>
<gene>
    <name evidence="2" type="ORF">Daesc_004963</name>
</gene>
<evidence type="ECO:0000313" key="2">
    <source>
        <dbReference type="EMBL" id="KAK6952672.1"/>
    </source>
</evidence>